<comment type="caution">
    <text evidence="1">The sequence shown here is derived from an EMBL/GenBank/DDBJ whole genome shotgun (WGS) entry which is preliminary data.</text>
</comment>
<dbReference type="GO" id="GO:0016787">
    <property type="term" value="F:hydrolase activity"/>
    <property type="evidence" value="ECO:0007669"/>
    <property type="project" value="UniProtKB-KW"/>
</dbReference>
<dbReference type="AlphaFoldDB" id="A0A395LRI3"/>
<keyword evidence="1" id="KW-0378">Hydrolase</keyword>
<sequence>MPQPKDDHQAPSFGSWLRELPNLPKIWSSPIRRVRIDGQPKSDQERPPVLVLPGILSSDPATSLMRRTLIASGYDAFPAQLGVVTGVTPEIFARAEARLDEIYRETGRKVALVGISLGGLYARVLAQRHPEQVALVMTLGTPFSGDRRANNAWRVYEAINDHTVDDPPLPDDPRQKPPVRTIAIWSPADGVVAPACSRGEEGECDRAIEVPERHFEFSASRASIGRVIAILDEETGENSPRGGS</sequence>
<protein>
    <submittedName>
        <fullName evidence="1">Alpha/beta hydrolase</fullName>
    </submittedName>
</protein>
<organism evidence="1 2">
    <name type="scientific">Alteriqipengyuania lutimaris</name>
    <dbReference type="NCBI Taxonomy" id="1538146"/>
    <lineage>
        <taxon>Bacteria</taxon>
        <taxon>Pseudomonadati</taxon>
        <taxon>Pseudomonadota</taxon>
        <taxon>Alphaproteobacteria</taxon>
        <taxon>Sphingomonadales</taxon>
        <taxon>Erythrobacteraceae</taxon>
        <taxon>Alteriqipengyuania</taxon>
    </lineage>
</organism>
<dbReference type="Proteomes" id="UP000254101">
    <property type="component" value="Unassembled WGS sequence"/>
</dbReference>
<evidence type="ECO:0000313" key="1">
    <source>
        <dbReference type="EMBL" id="RDS78124.1"/>
    </source>
</evidence>
<dbReference type="EMBL" id="QRBB01000001">
    <property type="protein sequence ID" value="RDS78124.1"/>
    <property type="molecule type" value="Genomic_DNA"/>
</dbReference>
<dbReference type="Gene3D" id="3.40.50.1820">
    <property type="entry name" value="alpha/beta hydrolase"/>
    <property type="match status" value="1"/>
</dbReference>
<evidence type="ECO:0000313" key="2">
    <source>
        <dbReference type="Proteomes" id="UP000254101"/>
    </source>
</evidence>
<accession>A0A395LRI3</accession>
<keyword evidence="2" id="KW-1185">Reference proteome</keyword>
<name>A0A395LRI3_9SPHN</name>
<dbReference type="SUPFAM" id="SSF53474">
    <property type="entry name" value="alpha/beta-Hydrolases"/>
    <property type="match status" value="1"/>
</dbReference>
<proteinExistence type="predicted"/>
<reference evidence="1 2" key="1">
    <citation type="submission" date="2018-07" db="EMBL/GenBank/DDBJ databases">
        <title>Erythrobacter nanhaiensis sp. nov., a novel member of the genus Erythrobacter isolated from the South China Sea.</title>
        <authorList>
            <person name="Chen X."/>
            <person name="Liu J."/>
        </authorList>
    </citation>
    <scope>NUCLEOTIDE SEQUENCE [LARGE SCALE GENOMIC DNA]</scope>
    <source>
        <strain evidence="1 2">S-5</strain>
    </source>
</reference>
<dbReference type="InterPro" id="IPR029058">
    <property type="entry name" value="AB_hydrolase_fold"/>
</dbReference>
<dbReference type="OrthoDB" id="7389193at2"/>
<gene>
    <name evidence="1" type="ORF">DL238_11270</name>
</gene>
<dbReference type="RefSeq" id="WP_115492348.1">
    <property type="nucleotide sequence ID" value="NZ_JACHWW010000001.1"/>
</dbReference>